<dbReference type="EMBL" id="JAUSQZ010000001">
    <property type="protein sequence ID" value="MDP9824603.1"/>
    <property type="molecule type" value="Genomic_DNA"/>
</dbReference>
<proteinExistence type="predicted"/>
<dbReference type="Proteomes" id="UP001235712">
    <property type="component" value="Unassembled WGS sequence"/>
</dbReference>
<sequence>MARRPVKALDKAIRRRSLFGGSLLAVGGAGTGLLIDELLVPERPPPLDGGYAAAADQLGRLTHGGVRIHYRAETDAKVIALTFDDGPKPDWTPRFLDVLDEADVPATFFLVGKNLVEHADLLRGRLDRHEVGNHSWSHADLATLDLAGVRNQLESTHDAIVKHTGRTPTLMRPPYGHLGGSTVLAAVGMGYDIALWTRSVNERVFAGDSAGMAADLAETLHPGSIVLAHDVGHKGRLVTLGALPATIAGLKAKGYSFATVSELVAG</sequence>
<evidence type="ECO:0000313" key="5">
    <source>
        <dbReference type="Proteomes" id="UP001235712"/>
    </source>
</evidence>
<evidence type="ECO:0000259" key="3">
    <source>
        <dbReference type="PROSITE" id="PS51677"/>
    </source>
</evidence>
<reference evidence="4 5" key="1">
    <citation type="submission" date="2023-07" db="EMBL/GenBank/DDBJ databases">
        <title>Sequencing the genomes of 1000 actinobacteria strains.</title>
        <authorList>
            <person name="Klenk H.-P."/>
        </authorList>
    </citation>
    <scope>NUCLEOTIDE SEQUENCE [LARGE SCALE GENOMIC DNA]</scope>
    <source>
        <strain evidence="4 5">DSM 44388</strain>
    </source>
</reference>
<evidence type="ECO:0000256" key="1">
    <source>
        <dbReference type="ARBA" id="ARBA00022723"/>
    </source>
</evidence>
<feature type="domain" description="NodB homology" evidence="3">
    <location>
        <begin position="77"/>
        <end position="258"/>
    </location>
</feature>
<accession>A0ABT9NVZ8</accession>
<comment type="caution">
    <text evidence="4">The sequence shown here is derived from an EMBL/GenBank/DDBJ whole genome shotgun (WGS) entry which is preliminary data.</text>
</comment>
<keyword evidence="1" id="KW-0479">Metal-binding</keyword>
<gene>
    <name evidence="4" type="ORF">J2S57_000352</name>
</gene>
<organism evidence="4 5">
    <name type="scientific">Kineosporia succinea</name>
    <dbReference type="NCBI Taxonomy" id="84632"/>
    <lineage>
        <taxon>Bacteria</taxon>
        <taxon>Bacillati</taxon>
        <taxon>Actinomycetota</taxon>
        <taxon>Actinomycetes</taxon>
        <taxon>Kineosporiales</taxon>
        <taxon>Kineosporiaceae</taxon>
        <taxon>Kineosporia</taxon>
    </lineage>
</organism>
<protein>
    <submittedName>
        <fullName evidence="4">Peptidoglycan/xylan/chitin deacetylase (PgdA/CDA1 family)</fullName>
    </submittedName>
</protein>
<dbReference type="InterPro" id="IPR002509">
    <property type="entry name" value="NODB_dom"/>
</dbReference>
<dbReference type="RefSeq" id="WP_307237480.1">
    <property type="nucleotide sequence ID" value="NZ_JAUSQZ010000001.1"/>
</dbReference>
<dbReference type="Gene3D" id="3.20.20.370">
    <property type="entry name" value="Glycoside hydrolase/deacetylase"/>
    <property type="match status" value="1"/>
</dbReference>
<evidence type="ECO:0000256" key="2">
    <source>
        <dbReference type="ARBA" id="ARBA00022801"/>
    </source>
</evidence>
<keyword evidence="5" id="KW-1185">Reference proteome</keyword>
<dbReference type="PANTHER" id="PTHR10587">
    <property type="entry name" value="GLYCOSYL TRANSFERASE-RELATED"/>
    <property type="match status" value="1"/>
</dbReference>
<name>A0ABT9NVZ8_9ACTN</name>
<dbReference type="CDD" id="cd10917">
    <property type="entry name" value="CE4_NodB_like_6s_7s"/>
    <property type="match status" value="1"/>
</dbReference>
<dbReference type="InterPro" id="IPR011330">
    <property type="entry name" value="Glyco_hydro/deAcase_b/a-brl"/>
</dbReference>
<dbReference type="InterPro" id="IPR050248">
    <property type="entry name" value="Polysacc_deacetylase_ArnD"/>
</dbReference>
<keyword evidence="2" id="KW-0378">Hydrolase</keyword>
<dbReference type="PANTHER" id="PTHR10587:SF133">
    <property type="entry name" value="CHITIN DEACETYLASE 1-RELATED"/>
    <property type="match status" value="1"/>
</dbReference>
<dbReference type="SUPFAM" id="SSF88713">
    <property type="entry name" value="Glycoside hydrolase/deacetylase"/>
    <property type="match status" value="1"/>
</dbReference>
<evidence type="ECO:0000313" key="4">
    <source>
        <dbReference type="EMBL" id="MDP9824603.1"/>
    </source>
</evidence>
<dbReference type="PROSITE" id="PS51677">
    <property type="entry name" value="NODB"/>
    <property type="match status" value="1"/>
</dbReference>
<dbReference type="Pfam" id="PF01522">
    <property type="entry name" value="Polysacc_deac_1"/>
    <property type="match status" value="1"/>
</dbReference>